<dbReference type="AlphaFoldDB" id="A0A2A5T6P0"/>
<dbReference type="InterPro" id="IPR052383">
    <property type="entry name" value="Anti-sigma-E_RseA-like"/>
</dbReference>
<dbReference type="Gene3D" id="1.20.5.3960">
    <property type="match status" value="1"/>
</dbReference>
<dbReference type="RefSeq" id="WP_097355970.1">
    <property type="nucleotide sequence ID" value="NZ_CAWNJE010000005.1"/>
</dbReference>
<comment type="caution">
    <text evidence="9">The sequence shown here is derived from an EMBL/GenBank/DDBJ whole genome shotgun (WGS) entry which is preliminary data.</text>
</comment>
<dbReference type="Pfam" id="PF03872">
    <property type="entry name" value="RseA_N"/>
    <property type="match status" value="1"/>
</dbReference>
<evidence type="ECO:0000259" key="7">
    <source>
        <dbReference type="Pfam" id="PF03872"/>
    </source>
</evidence>
<dbReference type="Proteomes" id="UP000219020">
    <property type="component" value="Unassembled WGS sequence"/>
</dbReference>
<proteinExistence type="inferred from homology"/>
<gene>
    <name evidence="9" type="ORF">BTN49_0765</name>
</gene>
<comment type="similarity">
    <text evidence="2">Belongs to the RseA family.</text>
</comment>
<dbReference type="GO" id="GO:0016989">
    <property type="term" value="F:sigma factor antagonist activity"/>
    <property type="evidence" value="ECO:0007669"/>
    <property type="project" value="InterPro"/>
</dbReference>
<protein>
    <submittedName>
        <fullName evidence="9">Sigma factor RpoE negative regulatory protein RseA</fullName>
    </submittedName>
</protein>
<evidence type="ECO:0000256" key="1">
    <source>
        <dbReference type="ARBA" id="ARBA00004162"/>
    </source>
</evidence>
<evidence type="ECO:0000256" key="5">
    <source>
        <dbReference type="ARBA" id="ARBA00022989"/>
    </source>
</evidence>
<keyword evidence="3" id="KW-1003">Cell membrane</keyword>
<name>A0A2A5T6P0_9GAMM</name>
<dbReference type="PANTHER" id="PTHR38104:SF1">
    <property type="entry name" value="ANTI-SIGMA-E FACTOR RSEA"/>
    <property type="match status" value="1"/>
</dbReference>
<dbReference type="InterPro" id="IPR036147">
    <property type="entry name" value="Anti-sigma_E_RseA_N_sf"/>
</dbReference>
<keyword evidence="4" id="KW-0812">Transmembrane</keyword>
<keyword evidence="10" id="KW-1185">Reference proteome</keyword>
<evidence type="ECO:0000256" key="3">
    <source>
        <dbReference type="ARBA" id="ARBA00022475"/>
    </source>
</evidence>
<dbReference type="InterPro" id="IPR005572">
    <property type="entry name" value="Anti-sigma_E_RseA_N"/>
</dbReference>
<dbReference type="GeneID" id="66951163"/>
<evidence type="ECO:0000256" key="6">
    <source>
        <dbReference type="ARBA" id="ARBA00023136"/>
    </source>
</evidence>
<dbReference type="Pfam" id="PF03873">
    <property type="entry name" value="RseA_C"/>
    <property type="match status" value="1"/>
</dbReference>
<evidence type="ECO:0000256" key="4">
    <source>
        <dbReference type="ARBA" id="ARBA00022692"/>
    </source>
</evidence>
<evidence type="ECO:0000313" key="10">
    <source>
        <dbReference type="Proteomes" id="UP000219020"/>
    </source>
</evidence>
<organism evidence="9 10">
    <name type="scientific">Candidatus Enterovibrio escicola</name>
    <dbReference type="NCBI Taxonomy" id="1927127"/>
    <lineage>
        <taxon>Bacteria</taxon>
        <taxon>Pseudomonadati</taxon>
        <taxon>Pseudomonadota</taxon>
        <taxon>Gammaproteobacteria</taxon>
        <taxon>Vibrionales</taxon>
        <taxon>Vibrionaceae</taxon>
        <taxon>Enterovibrio</taxon>
    </lineage>
</organism>
<dbReference type="EMBL" id="NBYY01000009">
    <property type="protein sequence ID" value="PCS23796.1"/>
    <property type="molecule type" value="Genomic_DNA"/>
</dbReference>
<evidence type="ECO:0000313" key="9">
    <source>
        <dbReference type="EMBL" id="PCS23796.1"/>
    </source>
</evidence>
<dbReference type="SUPFAM" id="SSF89069">
    <property type="entry name" value="N-terminal, cytoplasmic domain of anti-sigmaE factor RseA"/>
    <property type="match status" value="1"/>
</dbReference>
<feature type="domain" description="Anti sigma-E protein RseA C-terminal" evidence="8">
    <location>
        <begin position="138"/>
        <end position="188"/>
    </location>
</feature>
<dbReference type="Gene3D" id="1.10.10.880">
    <property type="entry name" value="Anti sigma-E protein RseA, N-terminal domain"/>
    <property type="match status" value="1"/>
</dbReference>
<dbReference type="InterPro" id="IPR005573">
    <property type="entry name" value="Anti-sigma_E_RseA_C"/>
</dbReference>
<evidence type="ECO:0000259" key="8">
    <source>
        <dbReference type="Pfam" id="PF03873"/>
    </source>
</evidence>
<dbReference type="PANTHER" id="PTHR38104">
    <property type="match status" value="1"/>
</dbReference>
<comment type="subcellular location">
    <subcellularLocation>
        <location evidence="1">Cell membrane</location>
        <topology evidence="1">Single-pass membrane protein</topology>
    </subcellularLocation>
</comment>
<keyword evidence="5" id="KW-1133">Transmembrane helix</keyword>
<feature type="domain" description="Anti sigma-E protein RseA N-terminal" evidence="7">
    <location>
        <begin position="1"/>
        <end position="75"/>
    </location>
</feature>
<reference evidence="10" key="1">
    <citation type="submission" date="2017-04" db="EMBL/GenBank/DDBJ databases">
        <title>Genome evolution of the luminous symbionts of deep sea anglerfish.</title>
        <authorList>
            <person name="Hendry T.A."/>
        </authorList>
    </citation>
    <scope>NUCLEOTIDE SEQUENCE [LARGE SCALE GENOMIC DNA]</scope>
</reference>
<dbReference type="GO" id="GO:0005886">
    <property type="term" value="C:plasma membrane"/>
    <property type="evidence" value="ECO:0007669"/>
    <property type="project" value="UniProtKB-SubCell"/>
</dbReference>
<keyword evidence="6" id="KW-0472">Membrane</keyword>
<accession>A0A2A5T6P0</accession>
<evidence type="ECO:0000256" key="2">
    <source>
        <dbReference type="ARBA" id="ARBA00005837"/>
    </source>
</evidence>
<sequence length="208" mass="23374">MAGKKNLSALFDGDITVLSPIEELGNDVSAQEAWKSFSITRDVMRGDMPKDMNWNISYDVAVALEKEQTYSMQQVEGLTFIQVPKTIQNIARHGIQFWLEQLTKISMAATISLAVIICVQKYNADTVTDSMLEGIQPPVLLTIPLSSSAEPVSLSRESQQSPFSEEQARGQRRRINAIFQDYEFRLRLNTDKIVEKDDLLTLTVGTQD</sequence>